<protein>
    <submittedName>
        <fullName evidence="8">Protein kinase-like domain protein</fullName>
    </submittedName>
</protein>
<dbReference type="GO" id="GO:0005634">
    <property type="term" value="C:nucleus"/>
    <property type="evidence" value="ECO:0007669"/>
    <property type="project" value="TreeGrafter"/>
</dbReference>
<evidence type="ECO:0000313" key="9">
    <source>
        <dbReference type="Proteomes" id="UP000078544"/>
    </source>
</evidence>
<feature type="binding site" evidence="6">
    <location>
        <position position="100"/>
    </location>
    <ligand>
        <name>ATP</name>
        <dbReference type="ChEBI" id="CHEBI:30616"/>
    </ligand>
</feature>
<dbReference type="Gene3D" id="1.10.510.10">
    <property type="entry name" value="Transferase(Phosphotransferase) domain 1"/>
    <property type="match status" value="1"/>
</dbReference>
<dbReference type="SUPFAM" id="SSF56112">
    <property type="entry name" value="Protein kinase-like (PK-like)"/>
    <property type="match status" value="1"/>
</dbReference>
<evidence type="ECO:0000313" key="8">
    <source>
        <dbReference type="EMBL" id="KZZ90825.1"/>
    </source>
</evidence>
<dbReference type="STRING" id="1081109.A0A167Y3S0"/>
<dbReference type="InterPro" id="IPR000719">
    <property type="entry name" value="Prot_kinase_dom"/>
</dbReference>
<organism evidence="8 9">
    <name type="scientific">Moelleriella libera RCEF 2490</name>
    <dbReference type="NCBI Taxonomy" id="1081109"/>
    <lineage>
        <taxon>Eukaryota</taxon>
        <taxon>Fungi</taxon>
        <taxon>Dikarya</taxon>
        <taxon>Ascomycota</taxon>
        <taxon>Pezizomycotina</taxon>
        <taxon>Sordariomycetes</taxon>
        <taxon>Hypocreomycetidae</taxon>
        <taxon>Hypocreales</taxon>
        <taxon>Clavicipitaceae</taxon>
        <taxon>Moelleriella</taxon>
    </lineage>
</organism>
<dbReference type="Proteomes" id="UP000078544">
    <property type="component" value="Unassembled WGS sequence"/>
</dbReference>
<gene>
    <name evidence="8" type="ORF">AAL_07051</name>
</gene>
<evidence type="ECO:0000256" key="4">
    <source>
        <dbReference type="ARBA" id="ARBA00022777"/>
    </source>
</evidence>
<dbReference type="InterPro" id="IPR051175">
    <property type="entry name" value="CLK_kinases"/>
</dbReference>
<evidence type="ECO:0000259" key="7">
    <source>
        <dbReference type="PROSITE" id="PS50011"/>
    </source>
</evidence>
<dbReference type="PROSITE" id="PS50011">
    <property type="entry name" value="PROTEIN_KINASE_DOM"/>
    <property type="match status" value="1"/>
</dbReference>
<evidence type="ECO:0000256" key="3">
    <source>
        <dbReference type="ARBA" id="ARBA00022741"/>
    </source>
</evidence>
<dbReference type="GO" id="GO:0043484">
    <property type="term" value="P:regulation of RNA splicing"/>
    <property type="evidence" value="ECO:0007669"/>
    <property type="project" value="TreeGrafter"/>
</dbReference>
<dbReference type="PROSITE" id="PS00107">
    <property type="entry name" value="PROTEIN_KINASE_ATP"/>
    <property type="match status" value="1"/>
</dbReference>
<dbReference type="SMART" id="SM00220">
    <property type="entry name" value="S_TKc"/>
    <property type="match status" value="1"/>
</dbReference>
<dbReference type="EMBL" id="AZGY01000020">
    <property type="protein sequence ID" value="KZZ90825.1"/>
    <property type="molecule type" value="Genomic_DNA"/>
</dbReference>
<dbReference type="AlphaFoldDB" id="A0A167Y3S0"/>
<comment type="caution">
    <text evidence="8">The sequence shown here is derived from an EMBL/GenBank/DDBJ whole genome shotgun (WGS) entry which is preliminary data.</text>
</comment>
<dbReference type="GO" id="GO:0004674">
    <property type="term" value="F:protein serine/threonine kinase activity"/>
    <property type="evidence" value="ECO:0007669"/>
    <property type="project" value="UniProtKB-KW"/>
</dbReference>
<sequence length="426" mass="47666">MFRASWSTPLGSSTKIISQISRCFHQTQTIWQHQIPVQTYRCTVDAEPLHRYRPGGYHPLALNDVLKDGRYKILHKLGWGGSSTTWAAKDQKDGRDVAVKINVSERKENNELKISQMLSALHARNPGKSHVNQMLDHFTLVGPNGSHDCLVLELVGPSVAGFVDAHCKDDRLPSKLAKRFAKQTLQGLDFLAANNIGHGDLHSGNIALEVPGLEFLRESDLLDELGEPDMGLVTRSDGKPLEANVPTHIVRPARFRTSTVLSSLSIKIIDFGEAFLNSNVPSTLHTPLSVRAPEVVFGGRLDLRVDLWSAGCLVKIFELITGQTPFDGIMLTASNLAQQMVELATDELPSRWQEKWLAIPEDQMSALDEEYTPHTWMRAVYFDNDKRAEFTEEEIARAAELIPRLLKFEPSLRDTSKELLADAWFD</sequence>
<dbReference type="InterPro" id="IPR017441">
    <property type="entry name" value="Protein_kinase_ATP_BS"/>
</dbReference>
<keyword evidence="2" id="KW-0808">Transferase</keyword>
<dbReference type="Pfam" id="PF00069">
    <property type="entry name" value="Pkinase"/>
    <property type="match status" value="2"/>
</dbReference>
<dbReference type="Gene3D" id="3.30.200.20">
    <property type="entry name" value="Phosphorylase Kinase, domain 1"/>
    <property type="match status" value="1"/>
</dbReference>
<dbReference type="InterPro" id="IPR011009">
    <property type="entry name" value="Kinase-like_dom_sf"/>
</dbReference>
<accession>A0A167Y3S0</accession>
<dbReference type="OrthoDB" id="5979581at2759"/>
<dbReference type="GO" id="GO:0005524">
    <property type="term" value="F:ATP binding"/>
    <property type="evidence" value="ECO:0007669"/>
    <property type="project" value="UniProtKB-UniRule"/>
</dbReference>
<keyword evidence="1" id="KW-0723">Serine/threonine-protein kinase</keyword>
<evidence type="ECO:0000256" key="2">
    <source>
        <dbReference type="ARBA" id="ARBA00022679"/>
    </source>
</evidence>
<keyword evidence="5 6" id="KW-0067">ATP-binding</keyword>
<evidence type="ECO:0000256" key="6">
    <source>
        <dbReference type="PROSITE-ProRule" id="PRU10141"/>
    </source>
</evidence>
<reference evidence="8 9" key="1">
    <citation type="journal article" date="2016" name="Genome Biol. Evol.">
        <title>Divergent and convergent evolution of fungal pathogenicity.</title>
        <authorList>
            <person name="Shang Y."/>
            <person name="Xiao G."/>
            <person name="Zheng P."/>
            <person name="Cen K."/>
            <person name="Zhan S."/>
            <person name="Wang C."/>
        </authorList>
    </citation>
    <scope>NUCLEOTIDE SEQUENCE [LARGE SCALE GENOMIC DNA]</scope>
    <source>
        <strain evidence="8 9">RCEF 2490</strain>
    </source>
</reference>
<dbReference type="PANTHER" id="PTHR45646:SF11">
    <property type="entry name" value="SERINE_THREONINE-PROTEIN KINASE DOA"/>
    <property type="match status" value="1"/>
</dbReference>
<proteinExistence type="predicted"/>
<feature type="domain" description="Protein kinase" evidence="7">
    <location>
        <begin position="71"/>
        <end position="425"/>
    </location>
</feature>
<keyword evidence="4 8" id="KW-0418">Kinase</keyword>
<keyword evidence="9" id="KW-1185">Reference proteome</keyword>
<dbReference type="PANTHER" id="PTHR45646">
    <property type="entry name" value="SERINE/THREONINE-PROTEIN KINASE DOA-RELATED"/>
    <property type="match status" value="1"/>
</dbReference>
<keyword evidence="3 6" id="KW-0547">Nucleotide-binding</keyword>
<evidence type="ECO:0000256" key="5">
    <source>
        <dbReference type="ARBA" id="ARBA00022840"/>
    </source>
</evidence>
<evidence type="ECO:0000256" key="1">
    <source>
        <dbReference type="ARBA" id="ARBA00022527"/>
    </source>
</evidence>
<name>A0A167Y3S0_9HYPO</name>